<dbReference type="AlphaFoldDB" id="A0A3B1DAD2"/>
<dbReference type="Gene3D" id="3.30.700.10">
    <property type="entry name" value="Glycoprotein, Type 4 Pilin"/>
    <property type="match status" value="1"/>
</dbReference>
<keyword evidence="3" id="KW-0812">Transmembrane</keyword>
<dbReference type="PANTHER" id="PTHR30093">
    <property type="entry name" value="GENERAL SECRETION PATHWAY PROTEIN G"/>
    <property type="match status" value="1"/>
</dbReference>
<evidence type="ECO:0000256" key="5">
    <source>
        <dbReference type="ARBA" id="ARBA00023136"/>
    </source>
</evidence>
<name>A0A3B1DAD2_9ZZZZ</name>
<keyword evidence="5" id="KW-0472">Membrane</keyword>
<dbReference type="InterPro" id="IPR045584">
    <property type="entry name" value="Pilin-like"/>
</dbReference>
<dbReference type="PANTHER" id="PTHR30093:SF44">
    <property type="entry name" value="TYPE II SECRETION SYSTEM CORE PROTEIN G"/>
    <property type="match status" value="1"/>
</dbReference>
<keyword evidence="4" id="KW-1133">Transmembrane helix</keyword>
<dbReference type="EMBL" id="UOGJ01000136">
    <property type="protein sequence ID" value="VAX37712.1"/>
    <property type="molecule type" value="Genomic_DNA"/>
</dbReference>
<dbReference type="PRINTS" id="PR00813">
    <property type="entry name" value="BCTERIALGSPG"/>
</dbReference>
<dbReference type="InterPro" id="IPR012902">
    <property type="entry name" value="N_methyl_site"/>
</dbReference>
<keyword evidence="2" id="KW-0488">Methylation</keyword>
<dbReference type="GO" id="GO:0015627">
    <property type="term" value="C:type II protein secretion system complex"/>
    <property type="evidence" value="ECO:0007669"/>
    <property type="project" value="InterPro"/>
</dbReference>
<evidence type="ECO:0000256" key="4">
    <source>
        <dbReference type="ARBA" id="ARBA00022989"/>
    </source>
</evidence>
<proteinExistence type="predicted"/>
<sequence>MKKINKKGFTLVEIMIVVAIIALLAAIAIPNLLRAKISANDTLAQTTLRTLSTAAETYTTANSGNYPTDQASLTTATPPYMSGNYCGQTVSGFLYACTSSPGAMTAGGYTFVATPTNVGVSGTTTYTMTTGGILTP</sequence>
<evidence type="ECO:0000313" key="6">
    <source>
        <dbReference type="EMBL" id="VAX37712.1"/>
    </source>
</evidence>
<evidence type="ECO:0008006" key="7">
    <source>
        <dbReference type="Google" id="ProtNLM"/>
    </source>
</evidence>
<dbReference type="PROSITE" id="PS00409">
    <property type="entry name" value="PROKAR_NTER_METHYL"/>
    <property type="match status" value="1"/>
</dbReference>
<gene>
    <name evidence="6" type="ORF">MNBD_UNCLBAC01-166</name>
</gene>
<protein>
    <recommendedName>
        <fullName evidence="7">Type II secretion envelope pseudopilin protein (PulG,guides folded protein to PulD in outer membrane)</fullName>
    </recommendedName>
</protein>
<dbReference type="NCBIfam" id="TIGR02532">
    <property type="entry name" value="IV_pilin_GFxxxE"/>
    <property type="match status" value="1"/>
</dbReference>
<dbReference type="InterPro" id="IPR000983">
    <property type="entry name" value="Bac_GSPG_pilin"/>
</dbReference>
<reference evidence="6" key="1">
    <citation type="submission" date="2018-06" db="EMBL/GenBank/DDBJ databases">
        <authorList>
            <person name="Zhirakovskaya E."/>
        </authorList>
    </citation>
    <scope>NUCLEOTIDE SEQUENCE</scope>
</reference>
<comment type="subcellular location">
    <subcellularLocation>
        <location evidence="1">Membrane</location>
        <topology evidence="1">Single-pass membrane protein</topology>
    </subcellularLocation>
</comment>
<dbReference type="SUPFAM" id="SSF54523">
    <property type="entry name" value="Pili subunits"/>
    <property type="match status" value="1"/>
</dbReference>
<evidence type="ECO:0000256" key="3">
    <source>
        <dbReference type="ARBA" id="ARBA00022692"/>
    </source>
</evidence>
<organism evidence="6">
    <name type="scientific">hydrothermal vent metagenome</name>
    <dbReference type="NCBI Taxonomy" id="652676"/>
    <lineage>
        <taxon>unclassified sequences</taxon>
        <taxon>metagenomes</taxon>
        <taxon>ecological metagenomes</taxon>
    </lineage>
</organism>
<evidence type="ECO:0000256" key="1">
    <source>
        <dbReference type="ARBA" id="ARBA00004167"/>
    </source>
</evidence>
<dbReference type="GO" id="GO:0015628">
    <property type="term" value="P:protein secretion by the type II secretion system"/>
    <property type="evidence" value="ECO:0007669"/>
    <property type="project" value="InterPro"/>
</dbReference>
<accession>A0A3B1DAD2</accession>
<evidence type="ECO:0000256" key="2">
    <source>
        <dbReference type="ARBA" id="ARBA00022481"/>
    </source>
</evidence>
<dbReference type="GO" id="GO:0016020">
    <property type="term" value="C:membrane"/>
    <property type="evidence" value="ECO:0007669"/>
    <property type="project" value="UniProtKB-SubCell"/>
</dbReference>
<dbReference type="Pfam" id="PF07963">
    <property type="entry name" value="N_methyl"/>
    <property type="match status" value="1"/>
</dbReference>